<dbReference type="GO" id="GO:0062054">
    <property type="term" value="F:fluoride channel activity"/>
    <property type="evidence" value="ECO:0007669"/>
    <property type="project" value="UniProtKB-UniRule"/>
</dbReference>
<keyword evidence="4 11" id="KW-0812">Transmembrane</keyword>
<evidence type="ECO:0000313" key="13">
    <source>
        <dbReference type="Proteomes" id="UP001200642"/>
    </source>
</evidence>
<evidence type="ECO:0000256" key="5">
    <source>
        <dbReference type="ARBA" id="ARBA00022989"/>
    </source>
</evidence>
<comment type="activity regulation">
    <text evidence="11">Na(+) is not transported, but it plays an essential structural role and its presence is essential for fluoride channel function.</text>
</comment>
<dbReference type="GO" id="GO:0005886">
    <property type="term" value="C:plasma membrane"/>
    <property type="evidence" value="ECO:0007669"/>
    <property type="project" value="UniProtKB-SubCell"/>
</dbReference>
<dbReference type="NCBIfam" id="TIGR00494">
    <property type="entry name" value="crcB"/>
    <property type="match status" value="1"/>
</dbReference>
<dbReference type="HAMAP" id="MF_00454">
    <property type="entry name" value="FluC"/>
    <property type="match status" value="1"/>
</dbReference>
<dbReference type="Proteomes" id="UP001200642">
    <property type="component" value="Unassembled WGS sequence"/>
</dbReference>
<feature type="binding site" evidence="11">
    <location>
        <position position="74"/>
    </location>
    <ligand>
        <name>Na(+)</name>
        <dbReference type="ChEBI" id="CHEBI:29101"/>
        <note>structural</note>
    </ligand>
</feature>
<dbReference type="RefSeq" id="WP_317900659.1">
    <property type="nucleotide sequence ID" value="NZ_JAIRBC010000002.1"/>
</dbReference>
<dbReference type="GO" id="GO:0046872">
    <property type="term" value="F:metal ion binding"/>
    <property type="evidence" value="ECO:0007669"/>
    <property type="project" value="UniProtKB-KW"/>
</dbReference>
<organism evidence="12 13">
    <name type="scientific">Cerina litoralis</name>
    <dbReference type="NCBI Taxonomy" id="2874477"/>
    <lineage>
        <taxon>Bacteria</taxon>
        <taxon>Pseudomonadati</taxon>
        <taxon>Bacteroidota</taxon>
        <taxon>Flavobacteriia</taxon>
        <taxon>Flavobacteriales</taxon>
        <taxon>Flavobacteriaceae</taxon>
        <taxon>Cerina</taxon>
    </lineage>
</organism>
<comment type="caution">
    <text evidence="12">The sequence shown here is derived from an EMBL/GenBank/DDBJ whole genome shotgun (WGS) entry which is preliminary data.</text>
</comment>
<comment type="function">
    <text evidence="11">Fluoride-specific ion channel. Important for reducing fluoride concentration in the cell, thus reducing its toxicity.</text>
</comment>
<keyword evidence="11" id="KW-0915">Sodium</keyword>
<dbReference type="PANTHER" id="PTHR28259">
    <property type="entry name" value="FLUORIDE EXPORT PROTEIN 1-RELATED"/>
    <property type="match status" value="1"/>
</dbReference>
<evidence type="ECO:0000256" key="2">
    <source>
        <dbReference type="ARBA" id="ARBA00022475"/>
    </source>
</evidence>
<sequence>MKQIALVFVSGGLGSALRFYISKTFNDYFPNFFLGTFIVNILGCLLIGLILGISFKHNYLSQNQTLLLATGFCGGFTTFSSFAFENHTLLKLGEYYGFAIYLGSSILLGIAAVAFGLWISKMI</sequence>
<keyword evidence="11" id="KW-0479">Metal-binding</keyword>
<feature type="transmembrane region" description="Helical" evidence="11">
    <location>
        <begin position="65"/>
        <end position="84"/>
    </location>
</feature>
<evidence type="ECO:0000256" key="4">
    <source>
        <dbReference type="ARBA" id="ARBA00022692"/>
    </source>
</evidence>
<evidence type="ECO:0000256" key="1">
    <source>
        <dbReference type="ARBA" id="ARBA00004651"/>
    </source>
</evidence>
<comment type="catalytic activity">
    <reaction evidence="10">
        <text>fluoride(in) = fluoride(out)</text>
        <dbReference type="Rhea" id="RHEA:76159"/>
        <dbReference type="ChEBI" id="CHEBI:17051"/>
    </reaction>
    <physiologicalReaction direction="left-to-right" evidence="10">
        <dbReference type="Rhea" id="RHEA:76160"/>
    </physiologicalReaction>
</comment>
<evidence type="ECO:0000256" key="9">
    <source>
        <dbReference type="ARBA" id="ARBA00035120"/>
    </source>
</evidence>
<dbReference type="AlphaFoldDB" id="A0AAE3EQX9"/>
<evidence type="ECO:0000256" key="6">
    <source>
        <dbReference type="ARBA" id="ARBA00023065"/>
    </source>
</evidence>
<reference evidence="12" key="1">
    <citation type="submission" date="2023-02" db="EMBL/GenBank/DDBJ databases">
        <title>Genome of Flavobacteriaceae gen. nov. sp. strain F89.</title>
        <authorList>
            <person name="Wang Y."/>
        </authorList>
    </citation>
    <scope>NUCLEOTIDE SEQUENCE</scope>
    <source>
        <strain evidence="12">F89</strain>
    </source>
</reference>
<keyword evidence="6 11" id="KW-0406">Ion transport</keyword>
<dbReference type="EMBL" id="JAIRBC010000002">
    <property type="protein sequence ID" value="MCG2459515.1"/>
    <property type="molecule type" value="Genomic_DNA"/>
</dbReference>
<name>A0AAE3EQX9_9FLAO</name>
<keyword evidence="7 11" id="KW-0472">Membrane</keyword>
<evidence type="ECO:0000256" key="10">
    <source>
        <dbReference type="ARBA" id="ARBA00035585"/>
    </source>
</evidence>
<accession>A0AAE3EQX9</accession>
<keyword evidence="5 11" id="KW-1133">Transmembrane helix</keyword>
<keyword evidence="8 11" id="KW-0407">Ion channel</keyword>
<evidence type="ECO:0000256" key="11">
    <source>
        <dbReference type="HAMAP-Rule" id="MF_00454"/>
    </source>
</evidence>
<feature type="binding site" evidence="11">
    <location>
        <position position="77"/>
    </location>
    <ligand>
        <name>Na(+)</name>
        <dbReference type="ChEBI" id="CHEBI:29101"/>
        <note>structural</note>
    </ligand>
</feature>
<dbReference type="Pfam" id="PF02537">
    <property type="entry name" value="CRCB"/>
    <property type="match status" value="1"/>
</dbReference>
<dbReference type="InterPro" id="IPR003691">
    <property type="entry name" value="FluC"/>
</dbReference>
<feature type="transmembrane region" description="Helical" evidence="11">
    <location>
        <begin position="32"/>
        <end position="53"/>
    </location>
</feature>
<evidence type="ECO:0000256" key="3">
    <source>
        <dbReference type="ARBA" id="ARBA00022519"/>
    </source>
</evidence>
<evidence type="ECO:0000256" key="8">
    <source>
        <dbReference type="ARBA" id="ARBA00023303"/>
    </source>
</evidence>
<keyword evidence="11" id="KW-0813">Transport</keyword>
<keyword evidence="3" id="KW-0997">Cell inner membrane</keyword>
<protein>
    <recommendedName>
        <fullName evidence="11">Fluoride-specific ion channel FluC</fullName>
    </recommendedName>
</protein>
<gene>
    <name evidence="11 12" type="primary">crcB</name>
    <name evidence="11" type="synonym">fluC</name>
    <name evidence="12" type="ORF">K8352_02000</name>
</gene>
<keyword evidence="13" id="KW-1185">Reference proteome</keyword>
<evidence type="ECO:0000313" key="12">
    <source>
        <dbReference type="EMBL" id="MCG2459515.1"/>
    </source>
</evidence>
<comment type="subcellular location">
    <subcellularLocation>
        <location evidence="1 11">Cell membrane</location>
        <topology evidence="1 11">Multi-pass membrane protein</topology>
    </subcellularLocation>
</comment>
<evidence type="ECO:0000256" key="7">
    <source>
        <dbReference type="ARBA" id="ARBA00023136"/>
    </source>
</evidence>
<comment type="similarity">
    <text evidence="9 11">Belongs to the fluoride channel Fluc/FEX (TC 1.A.43) family.</text>
</comment>
<keyword evidence="2 11" id="KW-1003">Cell membrane</keyword>
<dbReference type="PANTHER" id="PTHR28259:SF1">
    <property type="entry name" value="FLUORIDE EXPORT PROTEIN 1-RELATED"/>
    <property type="match status" value="1"/>
</dbReference>
<proteinExistence type="inferred from homology"/>
<dbReference type="GO" id="GO:0140114">
    <property type="term" value="P:cellular detoxification of fluoride"/>
    <property type="evidence" value="ECO:0007669"/>
    <property type="project" value="UniProtKB-UniRule"/>
</dbReference>
<feature type="transmembrane region" description="Helical" evidence="11">
    <location>
        <begin position="96"/>
        <end position="119"/>
    </location>
</feature>